<feature type="transmembrane region" description="Helical" evidence="1">
    <location>
        <begin position="58"/>
        <end position="78"/>
    </location>
</feature>
<feature type="transmembrane region" description="Helical" evidence="1">
    <location>
        <begin position="26"/>
        <end position="46"/>
    </location>
</feature>
<organism evidence="2 3">
    <name type="scientific">Jiangella ureilytica</name>
    <dbReference type="NCBI Taxonomy" id="2530374"/>
    <lineage>
        <taxon>Bacteria</taxon>
        <taxon>Bacillati</taxon>
        <taxon>Actinomycetota</taxon>
        <taxon>Actinomycetes</taxon>
        <taxon>Jiangellales</taxon>
        <taxon>Jiangellaceae</taxon>
        <taxon>Jiangella</taxon>
    </lineage>
</organism>
<proteinExistence type="predicted"/>
<comment type="caution">
    <text evidence="2">The sequence shown here is derived from an EMBL/GenBank/DDBJ whole genome shotgun (WGS) entry which is preliminary data.</text>
</comment>
<feature type="transmembrane region" description="Helical" evidence="1">
    <location>
        <begin position="129"/>
        <end position="152"/>
    </location>
</feature>
<keyword evidence="3" id="KW-1185">Reference proteome</keyword>
<accession>A0A4V2XWX5</accession>
<evidence type="ECO:0000313" key="3">
    <source>
        <dbReference type="Proteomes" id="UP000295621"/>
    </source>
</evidence>
<feature type="transmembrane region" description="Helical" evidence="1">
    <location>
        <begin position="98"/>
        <end position="117"/>
    </location>
</feature>
<keyword evidence="1" id="KW-0812">Transmembrane</keyword>
<dbReference type="RefSeq" id="WP_131983014.1">
    <property type="nucleotide sequence ID" value="NZ_SMKL01000025.1"/>
</dbReference>
<dbReference type="EMBL" id="SMKL01000025">
    <property type="protein sequence ID" value="TDC51045.1"/>
    <property type="molecule type" value="Genomic_DNA"/>
</dbReference>
<keyword evidence="1" id="KW-1133">Transmembrane helix</keyword>
<sequence>MVNIVFEFSDHFSDGRYADHASAFTVMNWLVTILKAIGAVVALLSIARPSRHIRPSAITVVIWGAFATLTVYALGSVAQAIGMAAGLTGSVDDIDLAGIAYVMFFLLAAGGFGVLAVSYSRRHRMPARLAVLGVLGAPLLLGLVLVVVPALLTAVGLMPSE</sequence>
<evidence type="ECO:0000256" key="1">
    <source>
        <dbReference type="SAM" id="Phobius"/>
    </source>
</evidence>
<dbReference type="OrthoDB" id="3784207at2"/>
<dbReference type="AlphaFoldDB" id="A0A4V2XWX5"/>
<evidence type="ECO:0000313" key="2">
    <source>
        <dbReference type="EMBL" id="TDC51045.1"/>
    </source>
</evidence>
<name>A0A4V2XWX5_9ACTN</name>
<reference evidence="2 3" key="1">
    <citation type="submission" date="2019-02" db="EMBL/GenBank/DDBJ databases">
        <title>Draft genome sequences of novel Actinobacteria.</title>
        <authorList>
            <person name="Sahin N."/>
            <person name="Ay H."/>
            <person name="Saygin H."/>
        </authorList>
    </citation>
    <scope>NUCLEOTIDE SEQUENCE [LARGE SCALE GENOMIC DNA]</scope>
    <source>
        <strain evidence="2 3">KC603</strain>
    </source>
</reference>
<dbReference type="Proteomes" id="UP000295621">
    <property type="component" value="Unassembled WGS sequence"/>
</dbReference>
<gene>
    <name evidence="2" type="ORF">E1212_12885</name>
</gene>
<protein>
    <submittedName>
        <fullName evidence="2">Uncharacterized protein</fullName>
    </submittedName>
</protein>
<keyword evidence="1" id="KW-0472">Membrane</keyword>